<gene>
    <name evidence="1" type="ORF">NADRNF5_0917</name>
</gene>
<dbReference type="GeneID" id="24820140"/>
<dbReference type="STRING" id="1580092.NADRNF5_0917"/>
<evidence type="ECO:0000313" key="2">
    <source>
        <dbReference type="Proteomes" id="UP000032408"/>
    </source>
</evidence>
<evidence type="ECO:0000313" key="1">
    <source>
        <dbReference type="EMBL" id="AJW70611.1"/>
    </source>
</evidence>
<reference evidence="1 2" key="2">
    <citation type="journal article" date="2016" name="ISME J.">
        <title>Physiological and genomic characterization of two novel marine thaumarchaeal strains indicates niche differentiation.</title>
        <authorList>
            <person name="Bayer B."/>
            <person name="Vojvoda J."/>
            <person name="Offre P."/>
            <person name="Alves R.J."/>
            <person name="Elisabeth N.H."/>
            <person name="Garcia J.A."/>
            <person name="Volland J.M."/>
            <person name="Srivastava A."/>
            <person name="Schleper C."/>
            <person name="Herndl G.J."/>
        </authorList>
    </citation>
    <scope>NUCLEOTIDE SEQUENCE [LARGE SCALE GENOMIC DNA]</scope>
    <source>
        <strain evidence="1 2">NF5</strain>
    </source>
</reference>
<proteinExistence type="predicted"/>
<dbReference type="AlphaFoldDB" id="A0A0D5C1K7"/>
<dbReference type="Proteomes" id="UP000032408">
    <property type="component" value="Chromosome"/>
</dbReference>
<dbReference type="OrthoDB" id="383958at2157"/>
<dbReference type="KEGG" id="nin:NADRNF5_0917"/>
<dbReference type="RefSeq" id="WP_048115961.1">
    <property type="nucleotide sequence ID" value="NZ_CP011070.1"/>
</dbReference>
<organism evidence="1 2">
    <name type="scientific">Nitrosopumilus adriaticus</name>
    <dbReference type="NCBI Taxonomy" id="1580092"/>
    <lineage>
        <taxon>Archaea</taxon>
        <taxon>Nitrososphaerota</taxon>
        <taxon>Nitrososphaeria</taxon>
        <taxon>Nitrosopumilales</taxon>
        <taxon>Nitrosopumilaceae</taxon>
        <taxon>Nitrosopumilus</taxon>
    </lineage>
</organism>
<dbReference type="HOGENOM" id="CLU_955118_0_0_2"/>
<reference evidence="2" key="1">
    <citation type="submission" date="2015-03" db="EMBL/GenBank/DDBJ databases">
        <title>Characterization of two novel Thaumarchaeota isolated from the Northern Adriatic Sea.</title>
        <authorList>
            <person name="Bayer B."/>
            <person name="Vojvoda J."/>
            <person name="Offre P."/>
            <person name="Srivastava A."/>
            <person name="Elisabeth N."/>
            <person name="Garcia J.A.L."/>
            <person name="Schleper C."/>
            <person name="Herndl G.J."/>
        </authorList>
    </citation>
    <scope>NUCLEOTIDE SEQUENCE [LARGE SCALE GENOMIC DNA]</scope>
    <source>
        <strain evidence="2">NF5</strain>
    </source>
</reference>
<keyword evidence="2" id="KW-1185">Reference proteome</keyword>
<accession>A0A0D5C1K7</accession>
<dbReference type="EMBL" id="CP011070">
    <property type="protein sequence ID" value="AJW70611.1"/>
    <property type="molecule type" value="Genomic_DNA"/>
</dbReference>
<sequence>MDQPLMTHNTKNRIVVFAFATLLMALPLANSAFADGDATLDPTCGVTIPGTISLGSFSAGADGTEVESSMATTGSQAGTLELSASDWTGVGQNARGSVLLVGVVATETITINGLVYTAVAGAKADNTQFSIDTSMVAAATDLAASINADVRAGTLNDVSATSTENLVFLEQTVVGTGGDATTLAEAVADAGTLISGATFTGGENSGVVHMQSEVTRYVITTDGTASTGVAYASKTPIEVASTNKVLTIPAELTDPAQNVRLSLQVSGDGTLENLPYDGVLQQTLTFTVTCQ</sequence>
<name>A0A0D5C1K7_9ARCH</name>
<protein>
    <submittedName>
        <fullName evidence="1">Uncharacterized protein</fullName>
    </submittedName>
</protein>